<evidence type="ECO:0000313" key="1">
    <source>
        <dbReference type="EMBL" id="MCM2369289.1"/>
    </source>
</evidence>
<evidence type="ECO:0000313" key="2">
    <source>
        <dbReference type="Proteomes" id="UP001202961"/>
    </source>
</evidence>
<accession>A0ABT0TXH9</accession>
<gene>
    <name evidence="1" type="ORF">NB063_01510</name>
</gene>
<protein>
    <submittedName>
        <fullName evidence="1">Uncharacterized protein</fullName>
    </submittedName>
</protein>
<proteinExistence type="predicted"/>
<dbReference type="RefSeq" id="WP_250926964.1">
    <property type="nucleotide sequence ID" value="NZ_JAMQBK010000007.1"/>
</dbReference>
<name>A0ABT0TXH9_9BACT</name>
<dbReference type="EMBL" id="JAMQBK010000007">
    <property type="protein sequence ID" value="MCM2369289.1"/>
    <property type="molecule type" value="Genomic_DNA"/>
</dbReference>
<sequence>MPETTHRMRGAVSLRLRTTLERRRPRARQTPPAGLGRLCELRRIRRFERAGCPPAAGLLAQDTVPPGLKNAGYASHPGCPPRC</sequence>
<comment type="caution">
    <text evidence="1">The sequence shown here is derived from an EMBL/GenBank/DDBJ whole genome shotgun (WGS) entry which is preliminary data.</text>
</comment>
<dbReference type="Proteomes" id="UP001202961">
    <property type="component" value="Unassembled WGS sequence"/>
</dbReference>
<reference evidence="1 2" key="1">
    <citation type="journal article" date="2022" name="Syst. Appl. Microbiol.">
        <title>Rhodopirellula aestuarii sp. nov., a novel member of the genus Rhodopirellula isolated from brackish sediments collected in the Tagus River estuary, Portugal.</title>
        <authorList>
            <person name="Vitorino I.R."/>
            <person name="Klimek D."/>
            <person name="Calusinska M."/>
            <person name="Lobo-da-Cunha A."/>
            <person name="Vasconcelos V."/>
            <person name="Lage O.M."/>
        </authorList>
    </citation>
    <scope>NUCLEOTIDE SEQUENCE [LARGE SCALE GENOMIC DNA]</scope>
    <source>
        <strain evidence="1 2">ICT_H3.1</strain>
    </source>
</reference>
<keyword evidence="2" id="KW-1185">Reference proteome</keyword>
<organism evidence="1 2">
    <name type="scientific">Aporhodopirellula aestuarii</name>
    <dbReference type="NCBI Taxonomy" id="2950107"/>
    <lineage>
        <taxon>Bacteria</taxon>
        <taxon>Pseudomonadati</taxon>
        <taxon>Planctomycetota</taxon>
        <taxon>Planctomycetia</taxon>
        <taxon>Pirellulales</taxon>
        <taxon>Pirellulaceae</taxon>
        <taxon>Aporhodopirellula</taxon>
    </lineage>
</organism>